<organism evidence="10">
    <name type="scientific">mine drainage metagenome</name>
    <dbReference type="NCBI Taxonomy" id="410659"/>
    <lineage>
        <taxon>unclassified sequences</taxon>
        <taxon>metagenomes</taxon>
        <taxon>ecological metagenomes</taxon>
    </lineage>
</organism>
<evidence type="ECO:0000256" key="1">
    <source>
        <dbReference type="ARBA" id="ARBA00004377"/>
    </source>
</evidence>
<evidence type="ECO:0000256" key="3">
    <source>
        <dbReference type="ARBA" id="ARBA00022481"/>
    </source>
</evidence>
<evidence type="ECO:0000313" key="10">
    <source>
        <dbReference type="EMBL" id="OIQ91616.1"/>
    </source>
</evidence>
<dbReference type="EMBL" id="MLJW01000254">
    <property type="protein sequence ID" value="OIQ91616.1"/>
    <property type="molecule type" value="Genomic_DNA"/>
</dbReference>
<evidence type="ECO:0000256" key="5">
    <source>
        <dbReference type="ARBA" id="ARBA00022692"/>
    </source>
</evidence>
<dbReference type="InterPro" id="IPR012902">
    <property type="entry name" value="N_methyl_site"/>
</dbReference>
<dbReference type="GO" id="GO:0005886">
    <property type="term" value="C:plasma membrane"/>
    <property type="evidence" value="ECO:0007669"/>
    <property type="project" value="UniProtKB-SubCell"/>
</dbReference>
<reference evidence="10" key="1">
    <citation type="submission" date="2016-10" db="EMBL/GenBank/DDBJ databases">
        <title>Sequence of Gallionella enrichment culture.</title>
        <authorList>
            <person name="Poehlein A."/>
            <person name="Muehling M."/>
            <person name="Daniel R."/>
        </authorList>
    </citation>
    <scope>NUCLEOTIDE SEQUENCE</scope>
</reference>
<dbReference type="AlphaFoldDB" id="A0A1J5R6K2"/>
<keyword evidence="7 8" id="KW-0472">Membrane</keyword>
<keyword evidence="6 8" id="KW-1133">Transmembrane helix</keyword>
<proteinExistence type="predicted"/>
<protein>
    <submittedName>
        <fullName evidence="10">Type II transport protein GspH</fullName>
    </submittedName>
</protein>
<accession>A0A1J5R6K2</accession>
<sequence length="182" mass="18465">MAGRGAGQRGFTLVELLVVLLVMALLTGLAALALPQSGQDSMQREADRLAALLDAARQQAAARGEPLAWAPGAAGYTFLQPSPTGWVPLNDAPLVARAWQWLGAGGTPPPGYLPRVNGGAVRAGNVVVQASGGASGTGASTSWLVFGTEPVSPPMQVTLQGDGRVVTIASNGLAPFAVSSQR</sequence>
<feature type="domain" description="General secretion pathway GspH" evidence="9">
    <location>
        <begin position="45"/>
        <end position="172"/>
    </location>
</feature>
<name>A0A1J5R6K2_9ZZZZ</name>
<keyword evidence="2" id="KW-1003">Cell membrane</keyword>
<keyword evidence="4" id="KW-0997">Cell inner membrane</keyword>
<dbReference type="GO" id="GO:0015628">
    <property type="term" value="P:protein secretion by the type II secretion system"/>
    <property type="evidence" value="ECO:0007669"/>
    <property type="project" value="InterPro"/>
</dbReference>
<keyword evidence="5 8" id="KW-0812">Transmembrane</keyword>
<dbReference type="InterPro" id="IPR022346">
    <property type="entry name" value="T2SS_GspH"/>
</dbReference>
<evidence type="ECO:0000256" key="7">
    <source>
        <dbReference type="ARBA" id="ARBA00023136"/>
    </source>
</evidence>
<comment type="caution">
    <text evidence="10">The sequence shown here is derived from an EMBL/GenBank/DDBJ whole genome shotgun (WGS) entry which is preliminary data.</text>
</comment>
<evidence type="ECO:0000256" key="8">
    <source>
        <dbReference type="SAM" id="Phobius"/>
    </source>
</evidence>
<dbReference type="PROSITE" id="PS00409">
    <property type="entry name" value="PROKAR_NTER_METHYL"/>
    <property type="match status" value="1"/>
</dbReference>
<evidence type="ECO:0000259" key="9">
    <source>
        <dbReference type="Pfam" id="PF12019"/>
    </source>
</evidence>
<dbReference type="NCBIfam" id="TIGR02532">
    <property type="entry name" value="IV_pilin_GFxxxE"/>
    <property type="match status" value="1"/>
</dbReference>
<feature type="transmembrane region" description="Helical" evidence="8">
    <location>
        <begin position="12"/>
        <end position="34"/>
    </location>
</feature>
<evidence type="ECO:0000256" key="4">
    <source>
        <dbReference type="ARBA" id="ARBA00022519"/>
    </source>
</evidence>
<comment type="subcellular location">
    <subcellularLocation>
        <location evidence="1">Cell inner membrane</location>
        <topology evidence="1">Single-pass membrane protein</topology>
    </subcellularLocation>
</comment>
<gene>
    <name evidence="10" type="ORF">GALL_264770</name>
</gene>
<keyword evidence="3" id="KW-0488">Methylation</keyword>
<dbReference type="Pfam" id="PF12019">
    <property type="entry name" value="GspH"/>
    <property type="match status" value="1"/>
</dbReference>
<evidence type="ECO:0000256" key="2">
    <source>
        <dbReference type="ARBA" id="ARBA00022475"/>
    </source>
</evidence>
<dbReference type="GO" id="GO:0015627">
    <property type="term" value="C:type II protein secretion system complex"/>
    <property type="evidence" value="ECO:0007669"/>
    <property type="project" value="InterPro"/>
</dbReference>
<dbReference type="SUPFAM" id="SSF54523">
    <property type="entry name" value="Pili subunits"/>
    <property type="match status" value="1"/>
</dbReference>
<dbReference type="Gene3D" id="3.55.40.10">
    <property type="entry name" value="minor pseudopilin epsh domain"/>
    <property type="match status" value="1"/>
</dbReference>
<dbReference type="InterPro" id="IPR045584">
    <property type="entry name" value="Pilin-like"/>
</dbReference>
<dbReference type="Pfam" id="PF07963">
    <property type="entry name" value="N_methyl"/>
    <property type="match status" value="1"/>
</dbReference>
<evidence type="ECO:0000256" key="6">
    <source>
        <dbReference type="ARBA" id="ARBA00022989"/>
    </source>
</evidence>